<dbReference type="Proteomes" id="UP000185544">
    <property type="component" value="Chromosome"/>
</dbReference>
<feature type="domain" description="MaoC-like" evidence="2">
    <location>
        <begin position="158"/>
        <end position="268"/>
    </location>
</feature>
<dbReference type="STRING" id="1882918.BCY86_07070"/>
<dbReference type="InterPro" id="IPR029069">
    <property type="entry name" value="HotDog_dom_sf"/>
</dbReference>
<dbReference type="GO" id="GO:0004300">
    <property type="term" value="F:enoyl-CoA hydratase activity"/>
    <property type="evidence" value="ECO:0007669"/>
    <property type="project" value="TreeGrafter"/>
</dbReference>
<reference evidence="4 5" key="1">
    <citation type="submission" date="2016-08" db="EMBL/GenBank/DDBJ databases">
        <title>Identification and validation of antigenic proteins from Pajaroellobacter abortibovis using de-novo genome sequence assembly and reverse vaccinology.</title>
        <authorList>
            <person name="Welly B.T."/>
            <person name="Miller M.R."/>
            <person name="Stott J.L."/>
            <person name="Blanchard M.T."/>
            <person name="Islas-Trejo A.D."/>
            <person name="O'Rourke S.M."/>
            <person name="Young A.E."/>
            <person name="Medrano J.F."/>
            <person name="Van Eenennaam A.L."/>
        </authorList>
    </citation>
    <scope>NUCLEOTIDE SEQUENCE [LARGE SCALE GENOMIC DNA]</scope>
    <source>
        <strain evidence="4 5">BTF92-0548A/99-0131</strain>
    </source>
</reference>
<dbReference type="PANTHER" id="PTHR13078:SF56">
    <property type="entry name" value="PEROXISOMAL MULTIFUNCTIONAL ENZYME TYPE 2"/>
    <property type="match status" value="1"/>
</dbReference>
<feature type="domain" description="Peroxisomal multifunctional enzyme type 2-like N-terminal" evidence="3">
    <location>
        <begin position="18"/>
        <end position="138"/>
    </location>
</feature>
<protein>
    <submittedName>
        <fullName evidence="4">Uncharacterized protein</fullName>
    </submittedName>
</protein>
<dbReference type="RefSeq" id="WP_075277129.1">
    <property type="nucleotide sequence ID" value="NZ_CP016908.1"/>
</dbReference>
<dbReference type="Pfam" id="PF22622">
    <property type="entry name" value="MFE-2_hydrat-2_N"/>
    <property type="match status" value="1"/>
</dbReference>
<keyword evidence="5" id="KW-1185">Reference proteome</keyword>
<dbReference type="KEGG" id="pabo:BCY86_07070"/>
<dbReference type="AlphaFoldDB" id="A0A1L6MY79"/>
<dbReference type="PANTHER" id="PTHR13078">
    <property type="entry name" value="PEROXISOMAL MULTIFUNCTIONAL ENZYME TYPE 2-RELATED"/>
    <property type="match status" value="1"/>
</dbReference>
<dbReference type="SUPFAM" id="SSF54637">
    <property type="entry name" value="Thioesterase/thiol ester dehydrase-isomerase"/>
    <property type="match status" value="2"/>
</dbReference>
<evidence type="ECO:0000313" key="5">
    <source>
        <dbReference type="Proteomes" id="UP000185544"/>
    </source>
</evidence>
<sequence length="289" mass="31863">MPFDLGLVGKPMDPVRMEYDWKDTVLYALGIGSKKDELDYLYEKRGPKVYPSFAVVPKFQPMMNLLQRGGATWENIIHAGEAVRIHRPFAAAGILWTTATIRALYNMKKFAKLVVDTLTTDDRGEPLAITTSSILLRGEGGLGEPPPKEEKKASIPKNKQPDFHVEESVSPEQALLYRLVGDLNPLHIDPEFAGAAGFEKGPILHGLCTFGYIVRHIAKGMFRGDATKIVKVEGLFRKPVWPGDTLVTQGWRVEPGIIALQISVKETREAVLGGAHAVVAEEGSDELFC</sequence>
<dbReference type="Pfam" id="PF01575">
    <property type="entry name" value="MaoC_dehydratas"/>
    <property type="match status" value="1"/>
</dbReference>
<evidence type="ECO:0000259" key="3">
    <source>
        <dbReference type="Pfam" id="PF22622"/>
    </source>
</evidence>
<dbReference type="InterPro" id="IPR002539">
    <property type="entry name" value="MaoC-like_dom"/>
</dbReference>
<name>A0A1L6MY79_9BACT</name>
<dbReference type="EMBL" id="CP016908">
    <property type="protein sequence ID" value="APS00462.1"/>
    <property type="molecule type" value="Genomic_DNA"/>
</dbReference>
<dbReference type="OrthoDB" id="9800237at2"/>
<dbReference type="GO" id="GO:0044594">
    <property type="term" value="F:17-beta-hydroxysteroid dehydrogenase (NAD+) activity"/>
    <property type="evidence" value="ECO:0007669"/>
    <property type="project" value="TreeGrafter"/>
</dbReference>
<dbReference type="InterPro" id="IPR054357">
    <property type="entry name" value="MFE-2_N"/>
</dbReference>
<feature type="region of interest" description="Disordered" evidence="1">
    <location>
        <begin position="137"/>
        <end position="164"/>
    </location>
</feature>
<dbReference type="Gene3D" id="3.10.129.10">
    <property type="entry name" value="Hotdog Thioesterase"/>
    <property type="match status" value="1"/>
</dbReference>
<evidence type="ECO:0000256" key="1">
    <source>
        <dbReference type="SAM" id="MobiDB-lite"/>
    </source>
</evidence>
<accession>A0A1L6MY79</accession>
<dbReference type="GO" id="GO:0003857">
    <property type="term" value="F:(3S)-3-hydroxyacyl-CoA dehydrogenase (NAD+) activity"/>
    <property type="evidence" value="ECO:0007669"/>
    <property type="project" value="TreeGrafter"/>
</dbReference>
<evidence type="ECO:0000259" key="2">
    <source>
        <dbReference type="Pfam" id="PF01575"/>
    </source>
</evidence>
<dbReference type="GO" id="GO:0006635">
    <property type="term" value="P:fatty acid beta-oxidation"/>
    <property type="evidence" value="ECO:0007669"/>
    <property type="project" value="TreeGrafter"/>
</dbReference>
<evidence type="ECO:0000313" key="4">
    <source>
        <dbReference type="EMBL" id="APS00462.1"/>
    </source>
</evidence>
<feature type="compositionally biased region" description="Basic and acidic residues" evidence="1">
    <location>
        <begin position="146"/>
        <end position="164"/>
    </location>
</feature>
<proteinExistence type="predicted"/>
<gene>
    <name evidence="4" type="ORF">BCY86_07070</name>
</gene>
<organism evidence="4 5">
    <name type="scientific">Pajaroellobacter abortibovis</name>
    <dbReference type="NCBI Taxonomy" id="1882918"/>
    <lineage>
        <taxon>Bacteria</taxon>
        <taxon>Pseudomonadati</taxon>
        <taxon>Myxococcota</taxon>
        <taxon>Polyangia</taxon>
        <taxon>Polyangiales</taxon>
        <taxon>Polyangiaceae</taxon>
    </lineage>
</organism>